<sequence>MTLSPLTENDAEGFRDDAHGLLPTLNELAAARPPGRHRARPELRVRINFAGLWSPQQYSSSPTHHGRFDHIALVVSSGGTMRALGGVARTTLIVTSCDGIVEPAVGRRGRSTPATGVLLDFVSSPDSRCNCVVMFVQAAA</sequence>
<reference evidence="1" key="1">
    <citation type="submission" date="2021-12" db="EMBL/GenBank/DDBJ databases">
        <authorList>
            <person name="King R."/>
        </authorList>
    </citation>
    <scope>NUCLEOTIDE SEQUENCE</scope>
</reference>
<dbReference type="EMBL" id="LR824008">
    <property type="protein sequence ID" value="CAD0197006.1"/>
    <property type="molecule type" value="Genomic_DNA"/>
</dbReference>
<protein>
    <submittedName>
        <fullName evidence="1">Uncharacterized protein</fullName>
    </submittedName>
</protein>
<proteinExistence type="predicted"/>
<dbReference type="AlphaFoldDB" id="A0A9N8PZ40"/>
<accession>A0A9N8PZ40</accession>
<organism evidence="1 2">
    <name type="scientific">Chrysodeixis includens</name>
    <name type="common">Soybean looper</name>
    <name type="synonym">Pseudoplusia includens</name>
    <dbReference type="NCBI Taxonomy" id="689277"/>
    <lineage>
        <taxon>Eukaryota</taxon>
        <taxon>Metazoa</taxon>
        <taxon>Ecdysozoa</taxon>
        <taxon>Arthropoda</taxon>
        <taxon>Hexapoda</taxon>
        <taxon>Insecta</taxon>
        <taxon>Pterygota</taxon>
        <taxon>Neoptera</taxon>
        <taxon>Endopterygota</taxon>
        <taxon>Lepidoptera</taxon>
        <taxon>Glossata</taxon>
        <taxon>Ditrysia</taxon>
        <taxon>Noctuoidea</taxon>
        <taxon>Noctuidae</taxon>
        <taxon>Plusiinae</taxon>
        <taxon>Chrysodeixis</taxon>
    </lineage>
</organism>
<dbReference type="Proteomes" id="UP001154114">
    <property type="component" value="Chromosome 5"/>
</dbReference>
<dbReference type="OrthoDB" id="7485596at2759"/>
<keyword evidence="2" id="KW-1185">Reference proteome</keyword>
<evidence type="ECO:0000313" key="2">
    <source>
        <dbReference type="Proteomes" id="UP001154114"/>
    </source>
</evidence>
<gene>
    <name evidence="1" type="ORF">CINC_LOCUS11293</name>
</gene>
<name>A0A9N8PZ40_CHRIL</name>
<evidence type="ECO:0000313" key="1">
    <source>
        <dbReference type="EMBL" id="CAD0197006.1"/>
    </source>
</evidence>